<sequence>MYLEFNTINISAIHTDLPSKFELQLAFILDPEKCLAHQISFYISERSYTELRTISSSSSFLSACKIATTEFSRLEELVSTCSINLLDLSSLESSNPSSPIGSTDEINSVDSIYGLKTLTTLKSTLTVYGDSGDLSIP</sequence>
<name>A0A9P8TH25_9ASCO</name>
<keyword evidence="2" id="KW-1185">Reference proteome</keyword>
<proteinExistence type="predicted"/>
<organism evidence="1 2">
    <name type="scientific">Wickerhamomyces mucosus</name>
    <dbReference type="NCBI Taxonomy" id="1378264"/>
    <lineage>
        <taxon>Eukaryota</taxon>
        <taxon>Fungi</taxon>
        <taxon>Dikarya</taxon>
        <taxon>Ascomycota</taxon>
        <taxon>Saccharomycotina</taxon>
        <taxon>Saccharomycetes</taxon>
        <taxon>Phaffomycetales</taxon>
        <taxon>Wickerhamomycetaceae</taxon>
        <taxon>Wickerhamomyces</taxon>
    </lineage>
</organism>
<protein>
    <submittedName>
        <fullName evidence="1">Uncharacterized protein</fullName>
    </submittedName>
</protein>
<comment type="caution">
    <text evidence="1">The sequence shown here is derived from an EMBL/GenBank/DDBJ whole genome shotgun (WGS) entry which is preliminary data.</text>
</comment>
<reference evidence="1" key="1">
    <citation type="journal article" date="2021" name="Open Biol.">
        <title>Shared evolutionary footprints suggest mitochondrial oxidative damage underlies multiple complex I losses in fungi.</title>
        <authorList>
            <person name="Schikora-Tamarit M.A."/>
            <person name="Marcet-Houben M."/>
            <person name="Nosek J."/>
            <person name="Gabaldon T."/>
        </authorList>
    </citation>
    <scope>NUCLEOTIDE SEQUENCE</scope>
    <source>
        <strain evidence="1">CBS6341</strain>
    </source>
</reference>
<evidence type="ECO:0000313" key="2">
    <source>
        <dbReference type="Proteomes" id="UP000769528"/>
    </source>
</evidence>
<dbReference type="Proteomes" id="UP000769528">
    <property type="component" value="Unassembled WGS sequence"/>
</dbReference>
<dbReference type="AlphaFoldDB" id="A0A9P8TH25"/>
<gene>
    <name evidence="1" type="ORF">WICMUC_001397</name>
</gene>
<accession>A0A9P8TH25</accession>
<evidence type="ECO:0000313" key="1">
    <source>
        <dbReference type="EMBL" id="KAH3678380.1"/>
    </source>
</evidence>
<reference evidence="1" key="2">
    <citation type="submission" date="2021-01" db="EMBL/GenBank/DDBJ databases">
        <authorList>
            <person name="Schikora-Tamarit M.A."/>
        </authorList>
    </citation>
    <scope>NUCLEOTIDE SEQUENCE</scope>
    <source>
        <strain evidence="1">CBS6341</strain>
    </source>
</reference>
<dbReference type="EMBL" id="JAEUBF010000443">
    <property type="protein sequence ID" value="KAH3678380.1"/>
    <property type="molecule type" value="Genomic_DNA"/>
</dbReference>